<dbReference type="Pfam" id="PF00675">
    <property type="entry name" value="Peptidase_M16"/>
    <property type="match status" value="1"/>
</dbReference>
<evidence type="ECO:0000313" key="6">
    <source>
        <dbReference type="EMBL" id="MDT7042306.1"/>
    </source>
</evidence>
<dbReference type="InterPro" id="IPR011249">
    <property type="entry name" value="Metalloenz_LuxS/M16"/>
</dbReference>
<organism evidence="6 7">
    <name type="scientific">Candidatus Nitronereus thalassa</name>
    <dbReference type="NCBI Taxonomy" id="3020898"/>
    <lineage>
        <taxon>Bacteria</taxon>
        <taxon>Pseudomonadati</taxon>
        <taxon>Nitrospirota</taxon>
        <taxon>Nitrospiria</taxon>
        <taxon>Nitrospirales</taxon>
        <taxon>Nitrospiraceae</taxon>
        <taxon>Candidatus Nitronereus</taxon>
    </lineage>
</organism>
<dbReference type="PANTHER" id="PTHR11851:SF49">
    <property type="entry name" value="MITOCHONDRIAL-PROCESSING PEPTIDASE SUBUNIT ALPHA"/>
    <property type="match status" value="1"/>
</dbReference>
<dbReference type="InterPro" id="IPR001431">
    <property type="entry name" value="Pept_M16_Zn_BS"/>
</dbReference>
<feature type="domain" description="Peptidase M16 N-terminal" evidence="4">
    <location>
        <begin position="11"/>
        <end position="157"/>
    </location>
</feature>
<protein>
    <submittedName>
        <fullName evidence="6">Pitrilysin family protein</fullName>
    </submittedName>
</protein>
<evidence type="ECO:0000313" key="7">
    <source>
        <dbReference type="Proteomes" id="UP001250932"/>
    </source>
</evidence>
<gene>
    <name evidence="6" type="ORF">PPG34_08075</name>
</gene>
<dbReference type="Pfam" id="PF05193">
    <property type="entry name" value="Peptidase_M16_C"/>
    <property type="match status" value="1"/>
</dbReference>
<dbReference type="RefSeq" id="WP_313832687.1">
    <property type="nucleotide sequence ID" value="NZ_JAQOUE010000001.1"/>
</dbReference>
<evidence type="ECO:0000256" key="3">
    <source>
        <dbReference type="RuleBase" id="RU004447"/>
    </source>
</evidence>
<dbReference type="InterPro" id="IPR011765">
    <property type="entry name" value="Pept_M16_N"/>
</dbReference>
<name>A0ABU3K7F0_9BACT</name>
<evidence type="ECO:0000256" key="2">
    <source>
        <dbReference type="ARBA" id="ARBA00007261"/>
    </source>
</evidence>
<evidence type="ECO:0000259" key="4">
    <source>
        <dbReference type="Pfam" id="PF00675"/>
    </source>
</evidence>
<proteinExistence type="inferred from homology"/>
<feature type="domain" description="Peptidase M16 C-terminal" evidence="5">
    <location>
        <begin position="165"/>
        <end position="342"/>
    </location>
</feature>
<evidence type="ECO:0000259" key="5">
    <source>
        <dbReference type="Pfam" id="PF05193"/>
    </source>
</evidence>
<dbReference type="EMBL" id="JAQOUE010000001">
    <property type="protein sequence ID" value="MDT7042306.1"/>
    <property type="molecule type" value="Genomic_DNA"/>
</dbReference>
<reference evidence="6 7" key="1">
    <citation type="journal article" date="2023" name="ISME J.">
        <title>Cultivation and genomic characterization of novel and ubiquitous marine nitrite-oxidizing bacteria from the Nitrospirales.</title>
        <authorList>
            <person name="Mueller A.J."/>
            <person name="Daebeler A."/>
            <person name="Herbold C.W."/>
            <person name="Kirkegaard R.H."/>
            <person name="Daims H."/>
        </authorList>
    </citation>
    <scope>NUCLEOTIDE SEQUENCE [LARGE SCALE GENOMIC DNA]</scope>
    <source>
        <strain evidence="6 7">EB</strain>
    </source>
</reference>
<dbReference type="PROSITE" id="PS00143">
    <property type="entry name" value="INSULINASE"/>
    <property type="match status" value="1"/>
</dbReference>
<dbReference type="InterPro" id="IPR007863">
    <property type="entry name" value="Peptidase_M16_C"/>
</dbReference>
<comment type="cofactor">
    <cofactor evidence="1">
        <name>Zn(2+)</name>
        <dbReference type="ChEBI" id="CHEBI:29105"/>
    </cofactor>
</comment>
<sequence length="416" mass="46792">MRKVVLNNGVRVVMERMSALKSVAIGLWINVGTRDEAKGQEGLSHFLEHMMFKGTKRRSASQISNEIDSLGGEMNAFTSHESTAFYVKVLDQQIGQAVDLLADLFHHSRYPPKEIAREKQVVLEEIRMVRDDPEDFVQELHAHHVMRGHPLGRPILGSPTTMGRIGRKDILEYVQEQYRPEKLIISVAGNFQPKVLVPMLDRAFGKWTPSRRKSNSVQLRKPPDLRTGIFVHPKQLEQTHVCFGLPGIPANHPTRYAAHTLNALFGGGVSSRLFQEVREKRGLAYTIYSQLSCFSDVGTLTIYAATGAKDAPELVDVVRREVRKLRNRGPAPSDVSRTKNQLKGTLMLGLEGTYGRMNKLAKDEISQGRYVSLREMLSEIDKISIKQIQSVARDLLREEEMTVTALGPISKTSFLQ</sequence>
<dbReference type="PANTHER" id="PTHR11851">
    <property type="entry name" value="METALLOPROTEASE"/>
    <property type="match status" value="1"/>
</dbReference>
<dbReference type="Proteomes" id="UP001250932">
    <property type="component" value="Unassembled WGS sequence"/>
</dbReference>
<comment type="similarity">
    <text evidence="2 3">Belongs to the peptidase M16 family.</text>
</comment>
<dbReference type="SUPFAM" id="SSF63411">
    <property type="entry name" value="LuxS/MPP-like metallohydrolase"/>
    <property type="match status" value="2"/>
</dbReference>
<dbReference type="Gene3D" id="3.30.830.10">
    <property type="entry name" value="Metalloenzyme, LuxS/M16 peptidase-like"/>
    <property type="match status" value="2"/>
</dbReference>
<evidence type="ECO:0000256" key="1">
    <source>
        <dbReference type="ARBA" id="ARBA00001947"/>
    </source>
</evidence>
<dbReference type="InterPro" id="IPR050361">
    <property type="entry name" value="MPP/UQCRC_Complex"/>
</dbReference>
<keyword evidence="7" id="KW-1185">Reference proteome</keyword>
<comment type="caution">
    <text evidence="6">The sequence shown here is derived from an EMBL/GenBank/DDBJ whole genome shotgun (WGS) entry which is preliminary data.</text>
</comment>
<accession>A0ABU3K7F0</accession>